<dbReference type="CDD" id="cd06916">
    <property type="entry name" value="NR_DBD_like"/>
    <property type="match status" value="2"/>
</dbReference>
<proteinExistence type="inferred from homology"/>
<dbReference type="InterPro" id="IPR001628">
    <property type="entry name" value="Znf_hrmn_rcpt"/>
</dbReference>
<sequence length="816" mass="95760">MQFEISDWDHERRKLEQATLREINLSIKRAECDTDSTRFEFGPCKICSDEATGIHYGAPTCEPCKGFFKRSLLRHIGYVCRDKNFSCKIYPKKTKKCQLCRWNACLKAGMSVNGIRMGRIPNSMKISKNKDQTYQSLAKNESSDIDKENSLLKQLIKLNDLNCFKRREAQNYLPNTFLSEKILNKSKESQIIVLSMLRDKSSQLFIEHTCEYESHEKRGLEIIKSGKRLTRFYSEEFIFLVRQKILSLLEKHAVILYKILYDLPGFQRFSQSDLKKILPCYFFVLYGLRTIRLFIDEDYFLFLDGDILIDKELYTKVMGHEITEMVFDFYQSLKELNLTNEEYGLLFALLISSQKDSNLDDSNLLKEINEYYVQALNYEFNINKRNIEFVNSFLKRNKMQCEISDCDDERTKFKEKISRELYLSIKKAQNDNNSIRFEFGACKVCSDEATGIHYGAPTCEPCKGFFKRSLLRHKSYVCRENKLSCKIYPKKTKKCQLCRWNACLQAGMSVNGIRIGRIPNSMKTTKRIDQTNQSLVKNVSCDIDKENSLLKQLIKLNDLNCFKRREAQNYLPNTFLSEKILNKSKESQIIVLSMLRDKSSQLFIEHTCEYESHEKRGLEMIHSGKETSRFYTEEFIDLVRKKMLDVLEKHAGILHKILCDLPGFQRLSQADLKRILTCQFFVLYGLRTIKLFMNDDYFLFLDGDILLDRKLFTIVMGQEVSDLVFDFYQSMRVLNLTNQEYGLLVPLFFSSQNSNLDDSNLLKEINEYYIQALSYQFNLNKRNIEFVNNFLKVISKAPIVNKKIESVDFFFDSNKL</sequence>
<dbReference type="Pfam" id="PF00105">
    <property type="entry name" value="zf-C4"/>
    <property type="match status" value="2"/>
</dbReference>
<evidence type="ECO:0000256" key="7">
    <source>
        <dbReference type="ARBA" id="ARBA00023170"/>
    </source>
</evidence>
<dbReference type="PROSITE" id="PS51030">
    <property type="entry name" value="NUCLEAR_REC_DBD_2"/>
    <property type="match status" value="2"/>
</dbReference>
<keyword evidence="2 9" id="KW-0863">Zinc-finger</keyword>
<dbReference type="PROSITE" id="PS51843">
    <property type="entry name" value="NR_LBD"/>
    <property type="match status" value="2"/>
</dbReference>
<keyword evidence="8 9" id="KW-0539">Nucleus</keyword>
<dbReference type="GO" id="GO:0005634">
    <property type="term" value="C:nucleus"/>
    <property type="evidence" value="ECO:0007669"/>
    <property type="project" value="UniProtKB-SubCell"/>
</dbReference>
<comment type="similarity">
    <text evidence="9">Belongs to the nuclear hormone receptor family.</text>
</comment>
<evidence type="ECO:0000256" key="3">
    <source>
        <dbReference type="ARBA" id="ARBA00022833"/>
    </source>
</evidence>
<dbReference type="Pfam" id="PF00104">
    <property type="entry name" value="Hormone_recep"/>
    <property type="match status" value="1"/>
</dbReference>
<keyword evidence="13" id="KW-1185">Reference proteome</keyword>
<dbReference type="InterPro" id="IPR050234">
    <property type="entry name" value="Nuclear_hormone_rcpt_NR1"/>
</dbReference>
<evidence type="ECO:0008006" key="14">
    <source>
        <dbReference type="Google" id="ProtNLM"/>
    </source>
</evidence>
<gene>
    <name evidence="12" type="ORF">OXX778_LOCUS15034</name>
</gene>
<evidence type="ECO:0000259" key="10">
    <source>
        <dbReference type="PROSITE" id="PS51030"/>
    </source>
</evidence>
<accession>A0A814EXW6</accession>
<evidence type="ECO:0000313" key="13">
    <source>
        <dbReference type="Proteomes" id="UP000663879"/>
    </source>
</evidence>
<evidence type="ECO:0000256" key="9">
    <source>
        <dbReference type="RuleBase" id="RU004334"/>
    </source>
</evidence>
<protein>
    <recommendedName>
        <fullName evidence="14">Nuclear receptor</fullName>
    </recommendedName>
</protein>
<dbReference type="GO" id="GO:0004879">
    <property type="term" value="F:nuclear receptor activity"/>
    <property type="evidence" value="ECO:0007669"/>
    <property type="project" value="TreeGrafter"/>
</dbReference>
<keyword evidence="3 9" id="KW-0862">Zinc</keyword>
<dbReference type="GO" id="GO:0009755">
    <property type="term" value="P:hormone-mediated signaling pathway"/>
    <property type="evidence" value="ECO:0007669"/>
    <property type="project" value="TreeGrafter"/>
</dbReference>
<dbReference type="GO" id="GO:0000978">
    <property type="term" value="F:RNA polymerase II cis-regulatory region sequence-specific DNA binding"/>
    <property type="evidence" value="ECO:0007669"/>
    <property type="project" value="TreeGrafter"/>
</dbReference>
<dbReference type="PANTHER" id="PTHR24082">
    <property type="entry name" value="NUCLEAR HORMONE RECEPTOR"/>
    <property type="match status" value="1"/>
</dbReference>
<dbReference type="InterPro" id="IPR035500">
    <property type="entry name" value="NHR-like_dom_sf"/>
</dbReference>
<keyword evidence="4 9" id="KW-0805">Transcription regulation</keyword>
<dbReference type="SUPFAM" id="SSF48508">
    <property type="entry name" value="Nuclear receptor ligand-binding domain"/>
    <property type="match status" value="2"/>
</dbReference>
<dbReference type="PANTHER" id="PTHR24082:SF473">
    <property type="entry name" value="ECDYSONE-INDUCED PROTEIN 75B, ISOFORM B"/>
    <property type="match status" value="1"/>
</dbReference>
<dbReference type="Gene3D" id="3.30.50.10">
    <property type="entry name" value="Erythroid Transcription Factor GATA-1, subunit A"/>
    <property type="match status" value="2"/>
</dbReference>
<evidence type="ECO:0000256" key="8">
    <source>
        <dbReference type="ARBA" id="ARBA00023242"/>
    </source>
</evidence>
<comment type="subcellular location">
    <subcellularLocation>
        <location evidence="9">Nucleus</location>
    </subcellularLocation>
</comment>
<dbReference type="Proteomes" id="UP000663879">
    <property type="component" value="Unassembled WGS sequence"/>
</dbReference>
<dbReference type="GO" id="GO:0030154">
    <property type="term" value="P:cell differentiation"/>
    <property type="evidence" value="ECO:0007669"/>
    <property type="project" value="TreeGrafter"/>
</dbReference>
<dbReference type="GO" id="GO:0008270">
    <property type="term" value="F:zinc ion binding"/>
    <property type="evidence" value="ECO:0007669"/>
    <property type="project" value="UniProtKB-KW"/>
</dbReference>
<dbReference type="SUPFAM" id="SSF57716">
    <property type="entry name" value="Glucocorticoid receptor-like (DNA-binding domain)"/>
    <property type="match status" value="2"/>
</dbReference>
<evidence type="ECO:0000256" key="4">
    <source>
        <dbReference type="ARBA" id="ARBA00023015"/>
    </source>
</evidence>
<feature type="domain" description="NR LBD" evidence="11">
    <location>
        <begin position="221"/>
        <end position="442"/>
    </location>
</feature>
<dbReference type="InterPro" id="IPR013088">
    <property type="entry name" value="Znf_NHR/GATA"/>
</dbReference>
<keyword evidence="5 9" id="KW-0238">DNA-binding</keyword>
<dbReference type="GO" id="GO:0045944">
    <property type="term" value="P:positive regulation of transcription by RNA polymerase II"/>
    <property type="evidence" value="ECO:0007669"/>
    <property type="project" value="TreeGrafter"/>
</dbReference>
<keyword evidence="6 9" id="KW-0804">Transcription</keyword>
<dbReference type="PRINTS" id="PR00047">
    <property type="entry name" value="STROIDFINGER"/>
</dbReference>
<evidence type="ECO:0000256" key="6">
    <source>
        <dbReference type="ARBA" id="ARBA00023163"/>
    </source>
</evidence>
<feature type="domain" description="NR LBD" evidence="11">
    <location>
        <begin position="619"/>
        <end position="816"/>
    </location>
</feature>
<evidence type="ECO:0000256" key="2">
    <source>
        <dbReference type="ARBA" id="ARBA00022771"/>
    </source>
</evidence>
<feature type="domain" description="Nuclear receptor" evidence="10">
    <location>
        <begin position="41"/>
        <end position="117"/>
    </location>
</feature>
<evidence type="ECO:0000313" key="12">
    <source>
        <dbReference type="EMBL" id="CAF0973351.1"/>
    </source>
</evidence>
<evidence type="ECO:0000256" key="1">
    <source>
        <dbReference type="ARBA" id="ARBA00022723"/>
    </source>
</evidence>
<dbReference type="Gene3D" id="1.10.565.10">
    <property type="entry name" value="Retinoid X Receptor"/>
    <property type="match status" value="2"/>
</dbReference>
<dbReference type="AlphaFoldDB" id="A0A814EXW6"/>
<reference evidence="12" key="1">
    <citation type="submission" date="2021-02" db="EMBL/GenBank/DDBJ databases">
        <authorList>
            <person name="Nowell W R."/>
        </authorList>
    </citation>
    <scope>NUCLEOTIDE SEQUENCE</scope>
    <source>
        <strain evidence="12">Ploen Becks lab</strain>
    </source>
</reference>
<keyword evidence="7 9" id="KW-0675">Receptor</keyword>
<comment type="caution">
    <text evidence="12">The sequence shown here is derived from an EMBL/GenBank/DDBJ whole genome shotgun (WGS) entry which is preliminary data.</text>
</comment>
<dbReference type="SMART" id="SM00399">
    <property type="entry name" value="ZnF_C4"/>
    <property type="match status" value="2"/>
</dbReference>
<dbReference type="EMBL" id="CAJNOC010003224">
    <property type="protein sequence ID" value="CAF0973351.1"/>
    <property type="molecule type" value="Genomic_DNA"/>
</dbReference>
<organism evidence="12 13">
    <name type="scientific">Brachionus calyciflorus</name>
    <dbReference type="NCBI Taxonomy" id="104777"/>
    <lineage>
        <taxon>Eukaryota</taxon>
        <taxon>Metazoa</taxon>
        <taxon>Spiralia</taxon>
        <taxon>Gnathifera</taxon>
        <taxon>Rotifera</taxon>
        <taxon>Eurotatoria</taxon>
        <taxon>Monogononta</taxon>
        <taxon>Pseudotrocha</taxon>
        <taxon>Ploima</taxon>
        <taxon>Brachionidae</taxon>
        <taxon>Brachionus</taxon>
    </lineage>
</organism>
<dbReference type="PROSITE" id="PS00031">
    <property type="entry name" value="NUCLEAR_REC_DBD_1"/>
    <property type="match status" value="2"/>
</dbReference>
<dbReference type="GO" id="GO:0000122">
    <property type="term" value="P:negative regulation of transcription by RNA polymerase II"/>
    <property type="evidence" value="ECO:0007669"/>
    <property type="project" value="TreeGrafter"/>
</dbReference>
<dbReference type="InterPro" id="IPR000536">
    <property type="entry name" value="Nucl_hrmn_rcpt_lig-bd"/>
</dbReference>
<name>A0A814EXW6_9BILA</name>
<evidence type="ECO:0000259" key="11">
    <source>
        <dbReference type="PROSITE" id="PS51843"/>
    </source>
</evidence>
<evidence type="ECO:0000256" key="5">
    <source>
        <dbReference type="ARBA" id="ARBA00023125"/>
    </source>
</evidence>
<feature type="domain" description="Nuclear receptor" evidence="10">
    <location>
        <begin position="439"/>
        <end position="515"/>
    </location>
</feature>
<dbReference type="SMART" id="SM00430">
    <property type="entry name" value="HOLI"/>
    <property type="match status" value="2"/>
</dbReference>
<keyword evidence="1 9" id="KW-0479">Metal-binding</keyword>